<dbReference type="PANTHER" id="PTHR30126">
    <property type="entry name" value="HTH-TYPE TRANSCRIPTIONAL REGULATOR"/>
    <property type="match status" value="1"/>
</dbReference>
<sequence length="295" mass="32676">MLNPIWLQTFVTLVETGHFTQTAEKLFMTQPGVSQHVSKLEQACGHSLIKRDKKSFSITEQGLLVYEYAVNLALNEERMLDALSRDDPFGGEISIACSGSVALVLYPILLKLQSLHPKLVMKLKAAPNYQILSEVKQGNIDLGIVTDISTPHLFDSSILGQEELCLIVPSETELSENKSELLQHLGLVSHPDAEHYLSLYFANCGEVGLERLHIDAIPVVGAVNQIGQILEPVAQGIGFTVLPKSALDSFHHANKLKIMQSNHVVLETLFKVTKKNRQLPARYHVVIEALSALWQ</sequence>
<comment type="similarity">
    <text evidence="1">Belongs to the LysR transcriptional regulatory family.</text>
</comment>
<dbReference type="InterPro" id="IPR036390">
    <property type="entry name" value="WH_DNA-bd_sf"/>
</dbReference>
<gene>
    <name evidence="6" type="ORF">J5O05_15155</name>
</gene>
<dbReference type="RefSeq" id="WP_208842779.1">
    <property type="nucleotide sequence ID" value="NZ_CP072133.1"/>
</dbReference>
<keyword evidence="3" id="KW-0238">DNA-binding</keyword>
<evidence type="ECO:0000256" key="1">
    <source>
        <dbReference type="ARBA" id="ARBA00009437"/>
    </source>
</evidence>
<proteinExistence type="inferred from homology"/>
<evidence type="ECO:0000313" key="6">
    <source>
        <dbReference type="EMBL" id="QTH71138.1"/>
    </source>
</evidence>
<keyword evidence="4" id="KW-0804">Transcription</keyword>
<dbReference type="EMBL" id="CP072133">
    <property type="protein sequence ID" value="QTH71138.1"/>
    <property type="molecule type" value="Genomic_DNA"/>
</dbReference>
<evidence type="ECO:0000313" key="7">
    <source>
        <dbReference type="Proteomes" id="UP000664904"/>
    </source>
</evidence>
<evidence type="ECO:0000256" key="4">
    <source>
        <dbReference type="ARBA" id="ARBA00023163"/>
    </source>
</evidence>
<name>A0A975HKL0_9GAMM</name>
<dbReference type="SUPFAM" id="SSF53850">
    <property type="entry name" value="Periplasmic binding protein-like II"/>
    <property type="match status" value="1"/>
</dbReference>
<keyword evidence="7" id="KW-1185">Reference proteome</keyword>
<dbReference type="InterPro" id="IPR000847">
    <property type="entry name" value="LysR_HTH_N"/>
</dbReference>
<evidence type="ECO:0000259" key="5">
    <source>
        <dbReference type="PROSITE" id="PS50931"/>
    </source>
</evidence>
<dbReference type="PRINTS" id="PR00039">
    <property type="entry name" value="HTHLYSR"/>
</dbReference>
<dbReference type="Proteomes" id="UP000664904">
    <property type="component" value="Chromosome"/>
</dbReference>
<dbReference type="InterPro" id="IPR036388">
    <property type="entry name" value="WH-like_DNA-bd_sf"/>
</dbReference>
<dbReference type="KEGG" id="pxi:J5O05_15155"/>
<dbReference type="Pfam" id="PF03466">
    <property type="entry name" value="LysR_substrate"/>
    <property type="match status" value="1"/>
</dbReference>
<accession>A0A975HKL0</accession>
<dbReference type="SUPFAM" id="SSF46785">
    <property type="entry name" value="Winged helix' DNA-binding domain"/>
    <property type="match status" value="1"/>
</dbReference>
<reference evidence="6" key="1">
    <citation type="submission" date="2021-03" db="EMBL/GenBank/DDBJ databases">
        <title>Complete Genome of Pseudoalteromonas xiamenensis STKMTI.2, a new potential marine bacterium producing anti-Vibrio compounds.</title>
        <authorList>
            <person name="Handayani D.P."/>
            <person name="Isnansetyo A."/>
            <person name="Istiqomah I."/>
            <person name="Jumina J."/>
        </authorList>
    </citation>
    <scope>NUCLEOTIDE SEQUENCE</scope>
    <source>
        <strain evidence="6">STKMTI.2</strain>
    </source>
</reference>
<dbReference type="Gene3D" id="1.10.10.10">
    <property type="entry name" value="Winged helix-like DNA-binding domain superfamily/Winged helix DNA-binding domain"/>
    <property type="match status" value="1"/>
</dbReference>
<dbReference type="Pfam" id="PF00126">
    <property type="entry name" value="HTH_1"/>
    <property type="match status" value="1"/>
</dbReference>
<dbReference type="CDD" id="cd05466">
    <property type="entry name" value="PBP2_LTTR_substrate"/>
    <property type="match status" value="1"/>
</dbReference>
<dbReference type="GO" id="GO:0003700">
    <property type="term" value="F:DNA-binding transcription factor activity"/>
    <property type="evidence" value="ECO:0007669"/>
    <property type="project" value="InterPro"/>
</dbReference>
<dbReference type="PANTHER" id="PTHR30126:SF99">
    <property type="entry name" value="TRANSCRIPTIONAL REGULATOR LYSR FAMILY"/>
    <property type="match status" value="1"/>
</dbReference>
<organism evidence="6 7">
    <name type="scientific">Pseudoalteromonas xiamenensis</name>
    <dbReference type="NCBI Taxonomy" id="882626"/>
    <lineage>
        <taxon>Bacteria</taxon>
        <taxon>Pseudomonadati</taxon>
        <taxon>Pseudomonadota</taxon>
        <taxon>Gammaproteobacteria</taxon>
        <taxon>Alteromonadales</taxon>
        <taxon>Pseudoalteromonadaceae</taxon>
        <taxon>Pseudoalteromonas</taxon>
    </lineage>
</organism>
<protein>
    <submittedName>
        <fullName evidence="6">LysR family transcriptional regulator</fullName>
    </submittedName>
</protein>
<dbReference type="Gene3D" id="3.40.190.10">
    <property type="entry name" value="Periplasmic binding protein-like II"/>
    <property type="match status" value="2"/>
</dbReference>
<evidence type="ECO:0000256" key="2">
    <source>
        <dbReference type="ARBA" id="ARBA00023015"/>
    </source>
</evidence>
<dbReference type="GO" id="GO:0000976">
    <property type="term" value="F:transcription cis-regulatory region binding"/>
    <property type="evidence" value="ECO:0007669"/>
    <property type="project" value="TreeGrafter"/>
</dbReference>
<feature type="domain" description="HTH lysR-type" evidence="5">
    <location>
        <begin position="2"/>
        <end position="59"/>
    </location>
</feature>
<dbReference type="PROSITE" id="PS50931">
    <property type="entry name" value="HTH_LYSR"/>
    <property type="match status" value="1"/>
</dbReference>
<dbReference type="AlphaFoldDB" id="A0A975HKL0"/>
<keyword evidence="2" id="KW-0805">Transcription regulation</keyword>
<dbReference type="InterPro" id="IPR005119">
    <property type="entry name" value="LysR_subst-bd"/>
</dbReference>
<evidence type="ECO:0000256" key="3">
    <source>
        <dbReference type="ARBA" id="ARBA00023125"/>
    </source>
</evidence>